<comment type="caution">
    <text evidence="3">The sequence shown here is derived from an EMBL/GenBank/DDBJ whole genome shotgun (WGS) entry which is preliminary data.</text>
</comment>
<feature type="domain" description="DUF8094" evidence="2">
    <location>
        <begin position="54"/>
        <end position="336"/>
    </location>
</feature>
<keyword evidence="1" id="KW-0732">Signal</keyword>
<evidence type="ECO:0000259" key="2">
    <source>
        <dbReference type="Pfam" id="PF26366"/>
    </source>
</evidence>
<dbReference type="AlphaFoldDB" id="A0A510UYK8"/>
<protein>
    <recommendedName>
        <fullName evidence="2">DUF8094 domain-containing protein</fullName>
    </recommendedName>
</protein>
<gene>
    <name evidence="3" type="ORF">CPE01_16280</name>
</gene>
<proteinExistence type="predicted"/>
<evidence type="ECO:0000313" key="3">
    <source>
        <dbReference type="EMBL" id="GEK17895.1"/>
    </source>
</evidence>
<evidence type="ECO:0000313" key="4">
    <source>
        <dbReference type="Proteomes" id="UP000321386"/>
    </source>
</evidence>
<dbReference type="InterPro" id="IPR006311">
    <property type="entry name" value="TAT_signal"/>
</dbReference>
<name>A0A510UYK8_9CELL</name>
<dbReference type="PROSITE" id="PS51318">
    <property type="entry name" value="TAT"/>
    <property type="match status" value="1"/>
</dbReference>
<organism evidence="3 4">
    <name type="scientific">Cellulomonas persica</name>
    <dbReference type="NCBI Taxonomy" id="76861"/>
    <lineage>
        <taxon>Bacteria</taxon>
        <taxon>Bacillati</taxon>
        <taxon>Actinomycetota</taxon>
        <taxon>Actinomycetes</taxon>
        <taxon>Micrococcales</taxon>
        <taxon>Cellulomonadaceae</taxon>
        <taxon>Cellulomonas</taxon>
    </lineage>
</organism>
<evidence type="ECO:0000256" key="1">
    <source>
        <dbReference type="SAM" id="SignalP"/>
    </source>
</evidence>
<sequence length="345" mass="35345">MTATSRTRTRPAPARRRLVATVAACALVALLVGACSPDLPQPDAPPAPAVAPAALTVPQSERVLTSLGEVLTASDEALDPGALAPRVEGPALAMRTAEYVRASATAGAKPPTALPTNALAMVVPQTTDWSRTQLVVTEQPDDLQAQRILVLRQDDPRALYKLWGWARLMPGSQMPATAPADAGSETLAADDTSLLLTPTDALTQFMDVAANGAASQYAASFAASPLVQEMEDLRAEARSGIGSAGTAATSYEMDPNPATALRTVDGGAIVTGTFTAVSRMTVTLDGATIGLSDPFYAALAGATSAAHESKRTFTGIVVLYVPPAGSQAQVQVLAGELVVTGVTAS</sequence>
<dbReference type="PROSITE" id="PS51257">
    <property type="entry name" value="PROKAR_LIPOPROTEIN"/>
    <property type="match status" value="1"/>
</dbReference>
<feature type="signal peptide" evidence="1">
    <location>
        <begin position="1"/>
        <end position="34"/>
    </location>
</feature>
<dbReference type="Proteomes" id="UP000321386">
    <property type="component" value="Unassembled WGS sequence"/>
</dbReference>
<keyword evidence="4" id="KW-1185">Reference proteome</keyword>
<dbReference type="EMBL" id="BJUA01000007">
    <property type="protein sequence ID" value="GEK17895.1"/>
    <property type="molecule type" value="Genomic_DNA"/>
</dbReference>
<reference evidence="3 4" key="1">
    <citation type="submission" date="2019-07" db="EMBL/GenBank/DDBJ databases">
        <title>Whole genome shotgun sequence of Cellulomonas persica NBRC 101101.</title>
        <authorList>
            <person name="Hosoyama A."/>
            <person name="Uohara A."/>
            <person name="Ohji S."/>
            <person name="Ichikawa N."/>
        </authorList>
    </citation>
    <scope>NUCLEOTIDE SEQUENCE [LARGE SCALE GENOMIC DNA]</scope>
    <source>
        <strain evidence="3 4">NBRC 101101</strain>
    </source>
</reference>
<feature type="chain" id="PRO_5022091579" description="DUF8094 domain-containing protein" evidence="1">
    <location>
        <begin position="35"/>
        <end position="345"/>
    </location>
</feature>
<dbReference type="RefSeq" id="WP_146806160.1">
    <property type="nucleotide sequence ID" value="NZ_BJUA01000007.1"/>
</dbReference>
<dbReference type="Pfam" id="PF26366">
    <property type="entry name" value="DUF8094"/>
    <property type="match status" value="1"/>
</dbReference>
<dbReference type="OrthoDB" id="3266092at2"/>
<accession>A0A510UYK8</accession>
<dbReference type="InterPro" id="IPR058407">
    <property type="entry name" value="DUF8094"/>
</dbReference>